<dbReference type="Proteomes" id="UP001138751">
    <property type="component" value="Unassembled WGS sequence"/>
</dbReference>
<dbReference type="AlphaFoldDB" id="A0A9X9WZ39"/>
<name>A0A9X9WZ39_9PROT</name>
<dbReference type="EMBL" id="JAAEDM010000040">
    <property type="protein sequence ID" value="MBR0672418.1"/>
    <property type="molecule type" value="Genomic_DNA"/>
</dbReference>
<protein>
    <recommendedName>
        <fullName evidence="4">Integrase catalytic domain-containing protein</fullName>
    </recommendedName>
</protein>
<dbReference type="RefSeq" id="WP_211862839.1">
    <property type="nucleotide sequence ID" value="NZ_JAAEDM010000040.1"/>
</dbReference>
<sequence>MSADDCEARIVIPYPTAYETFEEVAADLRRFTHEVYNYKWLHSALGHPSPVQFEEEVRRDSNRRRSGHHVGGVKQPPNPCVAPGIGLHFIAGRYPDQANSCEHPLAYRSRRSAPRLCAAPYAA</sequence>
<accession>A0A9X9WZ39</accession>
<comment type="caution">
    <text evidence="2">The sequence shown here is derived from an EMBL/GenBank/DDBJ whole genome shotgun (WGS) entry which is preliminary data.</text>
</comment>
<organism evidence="2 3">
    <name type="scientific">Neoroseomonas soli</name>
    <dbReference type="NCBI Taxonomy" id="1081025"/>
    <lineage>
        <taxon>Bacteria</taxon>
        <taxon>Pseudomonadati</taxon>
        <taxon>Pseudomonadota</taxon>
        <taxon>Alphaproteobacteria</taxon>
        <taxon>Acetobacterales</taxon>
        <taxon>Acetobacteraceae</taxon>
        <taxon>Neoroseomonas</taxon>
    </lineage>
</organism>
<feature type="region of interest" description="Disordered" evidence="1">
    <location>
        <begin position="56"/>
        <end position="77"/>
    </location>
</feature>
<gene>
    <name evidence="2" type="ORF">GXW76_14645</name>
</gene>
<reference evidence="2" key="1">
    <citation type="submission" date="2020-01" db="EMBL/GenBank/DDBJ databases">
        <authorList>
            <person name="Rat A."/>
        </authorList>
    </citation>
    <scope>NUCLEOTIDE SEQUENCE</scope>
    <source>
        <strain evidence="2">LMG 31231</strain>
    </source>
</reference>
<evidence type="ECO:0008006" key="4">
    <source>
        <dbReference type="Google" id="ProtNLM"/>
    </source>
</evidence>
<keyword evidence="3" id="KW-1185">Reference proteome</keyword>
<evidence type="ECO:0000313" key="2">
    <source>
        <dbReference type="EMBL" id="MBR0672418.1"/>
    </source>
</evidence>
<evidence type="ECO:0000313" key="3">
    <source>
        <dbReference type="Proteomes" id="UP001138751"/>
    </source>
</evidence>
<proteinExistence type="predicted"/>
<evidence type="ECO:0000256" key="1">
    <source>
        <dbReference type="SAM" id="MobiDB-lite"/>
    </source>
</evidence>
<reference evidence="2" key="2">
    <citation type="journal article" date="2021" name="Syst. Appl. Microbiol.">
        <title>Roseomonas hellenica sp. nov., isolated from roots of wild-growing Alkanna tinctoria.</title>
        <authorList>
            <person name="Rat A."/>
            <person name="Naranjo H.D."/>
            <person name="Lebbe L."/>
            <person name="Cnockaert M."/>
            <person name="Krigas N."/>
            <person name="Grigoriadou K."/>
            <person name="Maloupa E."/>
            <person name="Willems A."/>
        </authorList>
    </citation>
    <scope>NUCLEOTIDE SEQUENCE</scope>
    <source>
        <strain evidence="2">LMG 31231</strain>
    </source>
</reference>